<organism evidence="1">
    <name type="scientific">viral metagenome</name>
    <dbReference type="NCBI Taxonomy" id="1070528"/>
    <lineage>
        <taxon>unclassified sequences</taxon>
        <taxon>metagenomes</taxon>
        <taxon>organismal metagenomes</taxon>
    </lineage>
</organism>
<dbReference type="AlphaFoldDB" id="A0A6C0J8T1"/>
<evidence type="ECO:0000313" key="1">
    <source>
        <dbReference type="EMBL" id="QHU00927.1"/>
    </source>
</evidence>
<dbReference type="EMBL" id="MN740331">
    <property type="protein sequence ID" value="QHU00927.1"/>
    <property type="molecule type" value="Genomic_DNA"/>
</dbReference>
<name>A0A6C0J8T1_9ZZZZ</name>
<accession>A0A6C0J8T1</accession>
<sequence length="98" mass="11491">MGLLRRTKLLCSTTLSKCAADNFVRAPHLLRVMVVQLSRVCQSHNRVEPKRFSGGSQPRDTCHFSAKKYDERQKKERKYLVDNVPFLTDIKYLIKIFY</sequence>
<protein>
    <submittedName>
        <fullName evidence="1">Uncharacterized protein</fullName>
    </submittedName>
</protein>
<reference evidence="1" key="1">
    <citation type="journal article" date="2020" name="Nature">
        <title>Giant virus diversity and host interactions through global metagenomics.</title>
        <authorList>
            <person name="Schulz F."/>
            <person name="Roux S."/>
            <person name="Paez-Espino D."/>
            <person name="Jungbluth S."/>
            <person name="Walsh D.A."/>
            <person name="Denef V.J."/>
            <person name="McMahon K.D."/>
            <person name="Konstantinidis K.T."/>
            <person name="Eloe-Fadrosh E.A."/>
            <person name="Kyrpides N.C."/>
            <person name="Woyke T."/>
        </authorList>
    </citation>
    <scope>NUCLEOTIDE SEQUENCE</scope>
    <source>
        <strain evidence="1">GVMAG-M-3300025860-20</strain>
    </source>
</reference>
<proteinExistence type="predicted"/>